<dbReference type="Pfam" id="PF01150">
    <property type="entry name" value="GDA1_CD39"/>
    <property type="match status" value="2"/>
</dbReference>
<evidence type="ECO:0000256" key="4">
    <source>
        <dbReference type="SAM" id="MobiDB-lite"/>
    </source>
</evidence>
<organism evidence="5 6">
    <name type="scientific">Oreochromis niloticus</name>
    <name type="common">Nile tilapia</name>
    <name type="synonym">Tilapia nilotica</name>
    <dbReference type="NCBI Taxonomy" id="8128"/>
    <lineage>
        <taxon>Eukaryota</taxon>
        <taxon>Metazoa</taxon>
        <taxon>Chordata</taxon>
        <taxon>Craniata</taxon>
        <taxon>Vertebrata</taxon>
        <taxon>Euteleostomi</taxon>
        <taxon>Actinopterygii</taxon>
        <taxon>Neopterygii</taxon>
        <taxon>Teleostei</taxon>
        <taxon>Neoteleostei</taxon>
        <taxon>Acanthomorphata</taxon>
        <taxon>Ovalentaria</taxon>
        <taxon>Cichlomorphae</taxon>
        <taxon>Cichliformes</taxon>
        <taxon>Cichlidae</taxon>
        <taxon>African cichlids</taxon>
        <taxon>Pseudocrenilabrinae</taxon>
        <taxon>Oreochromini</taxon>
        <taxon>Oreochromis</taxon>
    </lineage>
</organism>
<reference evidence="6" key="1">
    <citation type="submission" date="2012-01" db="EMBL/GenBank/DDBJ databases">
        <title>The Genome Sequence of Oreochromis niloticus (Nile Tilapia).</title>
        <authorList>
            <consortium name="Broad Institute Genome Assembly Team"/>
            <consortium name="Broad Institute Sequencing Platform"/>
            <person name="Di Palma F."/>
            <person name="Johnson J."/>
            <person name="Lander E.S."/>
            <person name="Lindblad-Toh K."/>
        </authorList>
    </citation>
    <scope>NUCLEOTIDE SEQUENCE [LARGE SCALE GENOMIC DNA]</scope>
</reference>
<dbReference type="PANTHER" id="PTHR11782:SF99">
    <property type="entry name" value="ECTONUCLEOSIDE TRIPHOSPHATE DIPHOSPHOHYDROLASE 6"/>
    <property type="match status" value="1"/>
</dbReference>
<reference evidence="5" key="3">
    <citation type="submission" date="2025-09" db="UniProtKB">
        <authorList>
            <consortium name="Ensembl"/>
        </authorList>
    </citation>
    <scope>IDENTIFICATION</scope>
</reference>
<dbReference type="GO" id="GO:0005524">
    <property type="term" value="F:ATP binding"/>
    <property type="evidence" value="ECO:0007669"/>
    <property type="project" value="UniProtKB-KW"/>
</dbReference>
<keyword evidence="3" id="KW-0547">Nucleotide-binding</keyword>
<reference evidence="5" key="2">
    <citation type="submission" date="2025-08" db="UniProtKB">
        <authorList>
            <consortium name="Ensembl"/>
        </authorList>
    </citation>
    <scope>IDENTIFICATION</scope>
</reference>
<evidence type="ECO:0000313" key="6">
    <source>
        <dbReference type="Proteomes" id="UP000005207"/>
    </source>
</evidence>
<evidence type="ECO:0000256" key="2">
    <source>
        <dbReference type="ARBA" id="ARBA00022801"/>
    </source>
</evidence>
<dbReference type="Gene3D" id="3.30.420.150">
    <property type="entry name" value="Exopolyphosphatase. Domain 2"/>
    <property type="match status" value="1"/>
</dbReference>
<gene>
    <name evidence="5" type="primary">ENTPD6</name>
    <name evidence="5" type="synonym">entpd6</name>
</gene>
<keyword evidence="6" id="KW-1185">Reference proteome</keyword>
<dbReference type="Ensembl" id="ENSONIT00000088100.1">
    <property type="protein sequence ID" value="ENSONIP00000060184.1"/>
    <property type="gene ID" value="ENSONIG00000028512.1"/>
</dbReference>
<evidence type="ECO:0000256" key="1">
    <source>
        <dbReference type="ARBA" id="ARBA00009283"/>
    </source>
</evidence>
<dbReference type="GO" id="GO:0005794">
    <property type="term" value="C:Golgi apparatus"/>
    <property type="evidence" value="ECO:0007669"/>
    <property type="project" value="TreeGrafter"/>
</dbReference>
<dbReference type="PANTHER" id="PTHR11782">
    <property type="entry name" value="ADENOSINE/GUANOSINE DIPHOSPHATASE"/>
    <property type="match status" value="1"/>
</dbReference>
<feature type="binding site" evidence="3">
    <location>
        <begin position="180"/>
        <end position="184"/>
    </location>
    <ligand>
        <name>ATP</name>
        <dbReference type="ChEBI" id="CHEBI:30616"/>
    </ligand>
</feature>
<evidence type="ECO:0000256" key="3">
    <source>
        <dbReference type="PIRSR" id="PIRSR600407-2"/>
    </source>
</evidence>
<dbReference type="Gene3D" id="3.30.420.40">
    <property type="match status" value="2"/>
</dbReference>
<keyword evidence="2" id="KW-0378">Hydrolase</keyword>
<accession>A0A669DHV7</accession>
<keyword evidence="3" id="KW-0067">ATP-binding</keyword>
<proteinExistence type="inferred from homology"/>
<comment type="similarity">
    <text evidence="1">Belongs to the GDA1/CD39 NTPase family.</text>
</comment>
<protein>
    <submittedName>
        <fullName evidence="5">Ectonucleoside triphosphate diphosphohydrolase 6</fullName>
    </submittedName>
</protein>
<sequence>MKRPKLAGAFLFVCFLFAYLMFVKHHYSTSKPEAYRLPPHRRPDSDLSADDGPTTDAGWRFQYGIMFDAGSTGTRIHVFKFQIEDKGAPKLAQETFRAIKPGLSAYADDPQQCTAGIVELLEVAKSSVPPSYWTSTPVVLKATAGLRLLPGEKADQLLDRVLNPAILAHSPTVGMLDLGGGSTQITFSPQDEKTIQTSPVDYIRSFQMFNHPHVVYTHSYLGLGLMSARLAILGGVDAPPLGGSTELVSPCLAPEYSGSWEHADMVYIVKGQSTGEPVYEACLSRVEKVLYQKVAKAFGVTDMDFYAFSFYYDRAVDIGAIDEKKGGSIRVSDYTDAAKRVCSDVSVGPQRSPFLCLDLVYISALLQELGFPPHKQFRLARTINQVETSWALGATFHYIESLKAH</sequence>
<dbReference type="AlphaFoldDB" id="A0A669DHV7"/>
<dbReference type="InterPro" id="IPR000407">
    <property type="entry name" value="GDA1_CD39_NTPase"/>
</dbReference>
<dbReference type="Proteomes" id="UP000005207">
    <property type="component" value="Linkage group LG13"/>
</dbReference>
<evidence type="ECO:0000313" key="5">
    <source>
        <dbReference type="Ensembl" id="ENSONIP00000060184.1"/>
    </source>
</evidence>
<dbReference type="GO" id="GO:0016787">
    <property type="term" value="F:hydrolase activity"/>
    <property type="evidence" value="ECO:0007669"/>
    <property type="project" value="UniProtKB-KW"/>
</dbReference>
<dbReference type="GeneTree" id="ENSGT01150000286963"/>
<name>A0A669DHV7_ORENI</name>
<feature type="region of interest" description="Disordered" evidence="4">
    <location>
        <begin position="33"/>
        <end position="53"/>
    </location>
</feature>